<dbReference type="InterPro" id="IPR012545">
    <property type="entry name" value="DUF1697"/>
</dbReference>
<dbReference type="PANTHER" id="PTHR36439">
    <property type="entry name" value="BLL4334 PROTEIN"/>
    <property type="match status" value="1"/>
</dbReference>
<dbReference type="SUPFAM" id="SSF160379">
    <property type="entry name" value="SP0830-like"/>
    <property type="match status" value="1"/>
</dbReference>
<evidence type="ECO:0000313" key="1">
    <source>
        <dbReference type="EMBL" id="KYF34993.1"/>
    </source>
</evidence>
<dbReference type="Gene3D" id="3.30.70.1280">
    <property type="entry name" value="SP0830-like domains"/>
    <property type="match status" value="1"/>
</dbReference>
<protein>
    <recommendedName>
        <fullName evidence="3">DUF1697 domain-containing protein</fullName>
    </recommendedName>
</protein>
<dbReference type="AlphaFoldDB" id="A0A150NNG2"/>
<comment type="caution">
    <text evidence="1">The sequence shown here is derived from an EMBL/GenBank/DDBJ whole genome shotgun (WGS) entry which is preliminary data.</text>
</comment>
<name>A0A150NNG2_STRMT</name>
<evidence type="ECO:0000313" key="2">
    <source>
        <dbReference type="Proteomes" id="UP000075618"/>
    </source>
</evidence>
<organism evidence="1 2">
    <name type="scientific">Streptococcus mitis</name>
    <dbReference type="NCBI Taxonomy" id="28037"/>
    <lineage>
        <taxon>Bacteria</taxon>
        <taxon>Bacillati</taxon>
        <taxon>Bacillota</taxon>
        <taxon>Bacilli</taxon>
        <taxon>Lactobacillales</taxon>
        <taxon>Streptococcaceae</taxon>
        <taxon>Streptococcus</taxon>
        <taxon>Streptococcus mitis group</taxon>
    </lineage>
</organism>
<gene>
    <name evidence="1" type="ORF">SMI10712_01262</name>
</gene>
<dbReference type="EMBL" id="LROT01000006">
    <property type="protein sequence ID" value="KYF34993.1"/>
    <property type="molecule type" value="Genomic_DNA"/>
</dbReference>
<proteinExistence type="predicted"/>
<reference evidence="1 2" key="1">
    <citation type="submission" date="2016-01" db="EMBL/GenBank/DDBJ databases">
        <title>Highly variable Streptococcus oralis are common among viridans streptococci isolated from primates.</title>
        <authorList>
            <person name="Denapaite D."/>
            <person name="Rieger M."/>
            <person name="Koendgen S."/>
            <person name="Brueckner R."/>
            <person name="Ochigava I."/>
            <person name="Kappeler P."/>
            <person name="Maetz-Rensing K."/>
            <person name="Leendertz F."/>
            <person name="Hakenbeck R."/>
        </authorList>
    </citation>
    <scope>NUCLEOTIDE SEQUENCE [LARGE SCALE GENOMIC DNA]</scope>
    <source>
        <strain evidence="1 2">10712</strain>
    </source>
</reference>
<dbReference type="Proteomes" id="UP000075618">
    <property type="component" value="Unassembled WGS sequence"/>
</dbReference>
<dbReference type="PIRSF" id="PIRSF008502">
    <property type="entry name" value="UCP008502"/>
    <property type="match status" value="1"/>
</dbReference>
<dbReference type="Pfam" id="PF08002">
    <property type="entry name" value="DUF1697"/>
    <property type="match status" value="1"/>
</dbReference>
<sequence length="191" mass="22394">MEHIILLRGVTPNGKNAIPKMSYLVDILTEAGFQQVRTYIQSGNIILESNLALEKIREQVHTLIKKKIGADLKIIIKNKDIFKNIVQENPFGEHYLYDRIHVIFYQESIQSLPLNKLKIDYGEEEICIGNHCLYLYLPRTAKRKKLSTNYLEKLFNVDLTMRKLNVVEKLLSKWCLNLVKIGRILLRFYFV</sequence>
<accession>A0A150NNG2</accession>
<dbReference type="PANTHER" id="PTHR36439:SF1">
    <property type="entry name" value="DUF1697 DOMAIN-CONTAINING PROTEIN"/>
    <property type="match status" value="1"/>
</dbReference>
<dbReference type="PATRIC" id="fig|28037.237.peg.223"/>
<evidence type="ECO:0008006" key="3">
    <source>
        <dbReference type="Google" id="ProtNLM"/>
    </source>
</evidence>